<dbReference type="InterPro" id="IPR023797">
    <property type="entry name" value="RNA3'_phos_cyclase_dom"/>
</dbReference>
<dbReference type="GO" id="GO:0005634">
    <property type="term" value="C:nucleus"/>
    <property type="evidence" value="ECO:0007669"/>
    <property type="project" value="TreeGrafter"/>
</dbReference>
<dbReference type="InterPro" id="IPR020719">
    <property type="entry name" value="RNA3'_term_phos_cycl-like_CS"/>
</dbReference>
<name>A0A0C3RYJ1_PHLG1</name>
<dbReference type="GO" id="GO:0006396">
    <property type="term" value="P:RNA processing"/>
    <property type="evidence" value="ECO:0007669"/>
    <property type="project" value="InterPro"/>
</dbReference>
<dbReference type="InterPro" id="IPR000228">
    <property type="entry name" value="RNA3'_term_phos_cyc"/>
</dbReference>
<dbReference type="InterPro" id="IPR013791">
    <property type="entry name" value="RNA3'-term_phos_cycl_insert"/>
</dbReference>
<dbReference type="PIRSF" id="PIRSF005378">
    <property type="entry name" value="RNA3'_term_phos_cycl_euk"/>
    <property type="match status" value="1"/>
</dbReference>
<evidence type="ECO:0000256" key="10">
    <source>
        <dbReference type="PIRSR" id="PIRSR005378-2"/>
    </source>
</evidence>
<evidence type="ECO:0000313" key="14">
    <source>
        <dbReference type="Proteomes" id="UP000053257"/>
    </source>
</evidence>
<dbReference type="Proteomes" id="UP000053257">
    <property type="component" value="Unassembled WGS sequence"/>
</dbReference>
<feature type="domain" description="RNA 3'-terminal phosphate cyclase" evidence="11">
    <location>
        <begin position="14"/>
        <end position="344"/>
    </location>
</feature>
<dbReference type="STRING" id="745531.A0A0C3RYJ1"/>
<dbReference type="EC" id="6.5.1.4" evidence="2"/>
<evidence type="ECO:0000256" key="9">
    <source>
        <dbReference type="PIRSR" id="PIRSR005378-1"/>
    </source>
</evidence>
<feature type="binding site" evidence="10">
    <location>
        <begin position="300"/>
        <end position="304"/>
    </location>
    <ligand>
        <name>ATP</name>
        <dbReference type="ChEBI" id="CHEBI:30616"/>
    </ligand>
</feature>
<dbReference type="PROSITE" id="PS01287">
    <property type="entry name" value="RTC"/>
    <property type="match status" value="1"/>
</dbReference>
<evidence type="ECO:0000256" key="5">
    <source>
        <dbReference type="ARBA" id="ARBA00022741"/>
    </source>
</evidence>
<feature type="binding site" evidence="10">
    <location>
        <position position="106"/>
    </location>
    <ligand>
        <name>ATP</name>
        <dbReference type="ChEBI" id="CHEBI:30616"/>
    </ligand>
</feature>
<dbReference type="InterPro" id="IPR037136">
    <property type="entry name" value="RNA3'_phos_cyclase_dom_sf"/>
</dbReference>
<evidence type="ECO:0000256" key="8">
    <source>
        <dbReference type="ARBA" id="ARBA00045867"/>
    </source>
</evidence>
<dbReference type="SUPFAM" id="SSF52913">
    <property type="entry name" value="RNA 3'-terminal phosphate cyclase, RPTC, insert domain"/>
    <property type="match status" value="1"/>
</dbReference>
<evidence type="ECO:0000256" key="3">
    <source>
        <dbReference type="ARBA" id="ARBA00021428"/>
    </source>
</evidence>
<evidence type="ECO:0000256" key="6">
    <source>
        <dbReference type="ARBA" id="ARBA00024481"/>
    </source>
</evidence>
<protein>
    <recommendedName>
        <fullName evidence="3">RNA 3'-terminal phosphate cyclase</fullName>
        <ecNumber evidence="2">6.5.1.4</ecNumber>
    </recommendedName>
    <alternativeName>
        <fullName evidence="7">RNA terminal phosphate cyclase domain-containing protein 1</fullName>
    </alternativeName>
</protein>
<dbReference type="Pfam" id="PF01137">
    <property type="entry name" value="RTC"/>
    <property type="match status" value="1"/>
</dbReference>
<evidence type="ECO:0000256" key="1">
    <source>
        <dbReference type="ARBA" id="ARBA00009206"/>
    </source>
</evidence>
<dbReference type="Pfam" id="PF05189">
    <property type="entry name" value="RTC_insert"/>
    <property type="match status" value="1"/>
</dbReference>
<dbReference type="InterPro" id="IPR036553">
    <property type="entry name" value="RPTC_insert"/>
</dbReference>
<evidence type="ECO:0000313" key="13">
    <source>
        <dbReference type="EMBL" id="KIP01267.1"/>
    </source>
</evidence>
<dbReference type="GO" id="GO:0005524">
    <property type="term" value="F:ATP binding"/>
    <property type="evidence" value="ECO:0007669"/>
    <property type="project" value="UniProtKB-KW"/>
</dbReference>
<keyword evidence="5 10" id="KW-0547">Nucleotide-binding</keyword>
<dbReference type="NCBIfam" id="TIGR03399">
    <property type="entry name" value="RNA_3prim_cycl"/>
    <property type="match status" value="1"/>
</dbReference>
<evidence type="ECO:0000256" key="7">
    <source>
        <dbReference type="ARBA" id="ARBA00032543"/>
    </source>
</evidence>
<dbReference type="EMBL" id="KN840840">
    <property type="protein sequence ID" value="KIP01267.1"/>
    <property type="molecule type" value="Genomic_DNA"/>
</dbReference>
<sequence length="363" mass="38321">MSEMERLVIDGSVLEGGGQILRNAVAYSALLQRPITIQNIRHNRKQPGLRPQHAAGLGLVADICSAKLIGCNTKSTAVEFTPSSIVTPGAYTADPGTAGSTTLLLQVSYPTLVFSSSSEPSSLTLRGGTNASLAPQIDYTEQIFLPFLRARLGLCPSLTVRKRGYYPKGGGEVQLSIPPVRGPLHAVTLTERGAVKTISGRAYVAGYPARLAHEIRAAAVSTLVDAGIDPGIINLTAVREKDTDAVGRGSGIVLWAETENGCRLGGSSTGLREEDLSSLGRTAAEELVRNIAHGGCVDEYLQDQVIIFLVLAKGRSSIRTGPLTLHTKTAIHIAELLTDAKFTVEDCDDGTSLISCEGIGYSI</sequence>
<keyword evidence="4" id="KW-0436">Ligase</keyword>
<dbReference type="SUPFAM" id="SSF55205">
    <property type="entry name" value="EPT/RTPC-like"/>
    <property type="match status" value="2"/>
</dbReference>
<dbReference type="OrthoDB" id="25029at2759"/>
<proteinExistence type="inferred from homology"/>
<accession>A0A0C3RYJ1</accession>
<evidence type="ECO:0000256" key="2">
    <source>
        <dbReference type="ARBA" id="ARBA00012725"/>
    </source>
</evidence>
<dbReference type="Gene3D" id="3.30.360.20">
    <property type="entry name" value="RNA 3'-terminal phosphate cyclase, insert domain"/>
    <property type="match status" value="1"/>
</dbReference>
<organism evidence="13 14">
    <name type="scientific">Phlebiopsis gigantea (strain 11061_1 CR5-6)</name>
    <name type="common">White-rot fungus</name>
    <name type="synonym">Peniophora gigantea</name>
    <dbReference type="NCBI Taxonomy" id="745531"/>
    <lineage>
        <taxon>Eukaryota</taxon>
        <taxon>Fungi</taxon>
        <taxon>Dikarya</taxon>
        <taxon>Basidiomycota</taxon>
        <taxon>Agaricomycotina</taxon>
        <taxon>Agaricomycetes</taxon>
        <taxon>Polyporales</taxon>
        <taxon>Phanerochaetaceae</taxon>
        <taxon>Phlebiopsis</taxon>
    </lineage>
</organism>
<keyword evidence="10" id="KW-0067">ATP-binding</keyword>
<dbReference type="PANTHER" id="PTHR11096:SF0">
    <property type="entry name" value="RNA 3'-TERMINAL PHOSPHATE CYCLASE"/>
    <property type="match status" value="1"/>
</dbReference>
<dbReference type="AlphaFoldDB" id="A0A0C3RYJ1"/>
<feature type="domain" description="RNA 3'-terminal phosphate cyclase insert" evidence="12">
    <location>
        <begin position="190"/>
        <end position="292"/>
    </location>
</feature>
<evidence type="ECO:0000256" key="4">
    <source>
        <dbReference type="ARBA" id="ARBA00022598"/>
    </source>
</evidence>
<comment type="catalytic activity">
    <reaction evidence="6">
        <text>a 3'-end 3'-phospho-ribonucleotide-RNA + ATP = a 3'-end 2',3'-cyclophospho-ribonucleotide-RNA + AMP + diphosphate</text>
        <dbReference type="Rhea" id="RHEA:23976"/>
        <dbReference type="Rhea" id="RHEA-COMP:10463"/>
        <dbReference type="Rhea" id="RHEA-COMP:10464"/>
        <dbReference type="ChEBI" id="CHEBI:30616"/>
        <dbReference type="ChEBI" id="CHEBI:33019"/>
        <dbReference type="ChEBI" id="CHEBI:83062"/>
        <dbReference type="ChEBI" id="CHEBI:83064"/>
        <dbReference type="ChEBI" id="CHEBI:456215"/>
        <dbReference type="EC" id="6.5.1.4"/>
    </reaction>
</comment>
<dbReference type="PANTHER" id="PTHR11096">
    <property type="entry name" value="RNA 3' TERMINAL PHOSPHATE CYCLASE"/>
    <property type="match status" value="1"/>
</dbReference>
<reference evidence="13 14" key="1">
    <citation type="journal article" date="2014" name="PLoS Genet.">
        <title>Analysis of the Phlebiopsis gigantea genome, transcriptome and secretome provides insight into its pioneer colonization strategies of wood.</title>
        <authorList>
            <person name="Hori C."/>
            <person name="Ishida T."/>
            <person name="Igarashi K."/>
            <person name="Samejima M."/>
            <person name="Suzuki H."/>
            <person name="Master E."/>
            <person name="Ferreira P."/>
            <person name="Ruiz-Duenas F.J."/>
            <person name="Held B."/>
            <person name="Canessa P."/>
            <person name="Larrondo L.F."/>
            <person name="Schmoll M."/>
            <person name="Druzhinina I.S."/>
            <person name="Kubicek C.P."/>
            <person name="Gaskell J.A."/>
            <person name="Kersten P."/>
            <person name="St John F."/>
            <person name="Glasner J."/>
            <person name="Sabat G."/>
            <person name="Splinter BonDurant S."/>
            <person name="Syed K."/>
            <person name="Yadav J."/>
            <person name="Mgbeahuruike A.C."/>
            <person name="Kovalchuk A."/>
            <person name="Asiegbu F.O."/>
            <person name="Lackner G."/>
            <person name="Hoffmeister D."/>
            <person name="Rencoret J."/>
            <person name="Gutierrez A."/>
            <person name="Sun H."/>
            <person name="Lindquist E."/>
            <person name="Barry K."/>
            <person name="Riley R."/>
            <person name="Grigoriev I.V."/>
            <person name="Henrissat B."/>
            <person name="Kues U."/>
            <person name="Berka R.M."/>
            <person name="Martinez A.T."/>
            <person name="Covert S.F."/>
            <person name="Blanchette R.A."/>
            <person name="Cullen D."/>
        </authorList>
    </citation>
    <scope>NUCLEOTIDE SEQUENCE [LARGE SCALE GENOMIC DNA]</scope>
    <source>
        <strain evidence="13 14">11061_1 CR5-6</strain>
    </source>
</reference>
<comment type="function">
    <text evidence="8">Catalyzes the conversion of 3'-phosphate to a 2',3'-cyclic phosphodiester at the end of RNA. The mechanism of action of the enzyme occurs in 3 steps: (A) adenylation of the enzyme by ATP; (B) transfer of adenylate to an RNA-N3'P to produce RNA-N3'PP5'A; (C) and attack of the adjacent 2'-hydroxyl on the 3'-phosphorus in the diester linkage to produce the cyclic end product. Likely functions in some aspects of cellular RNA processing. Function plays an important role in regulating axon regeneration by inhibiting central nervous system (CNS) axon regeneration following optic nerve injury.</text>
</comment>
<feature type="active site" description="Tele-AMP-histidine intermediate" evidence="9">
    <location>
        <position position="326"/>
    </location>
</feature>
<dbReference type="InterPro" id="IPR017770">
    <property type="entry name" value="RNA3'_term_phos_cyc_type_1"/>
</dbReference>
<gene>
    <name evidence="13" type="ORF">PHLGIDRAFT_131317</name>
</gene>
<dbReference type="HOGENOM" id="CLU_027882_0_1_1"/>
<evidence type="ECO:0000259" key="12">
    <source>
        <dbReference type="Pfam" id="PF05189"/>
    </source>
</evidence>
<dbReference type="GO" id="GO:0003963">
    <property type="term" value="F:RNA-3'-phosphate cyclase activity"/>
    <property type="evidence" value="ECO:0007669"/>
    <property type="project" value="UniProtKB-EC"/>
</dbReference>
<comment type="similarity">
    <text evidence="1">Belongs to the RNA 3'-terminal cyclase family. Type 1 subfamily.</text>
</comment>
<dbReference type="Gene3D" id="3.65.10.20">
    <property type="entry name" value="RNA 3'-terminal phosphate cyclase domain"/>
    <property type="match status" value="1"/>
</dbReference>
<dbReference type="FunFam" id="3.30.360.20:FF:000002">
    <property type="entry name" value="RNA terminal phosphate cyclase-like 1"/>
    <property type="match status" value="1"/>
</dbReference>
<keyword evidence="14" id="KW-1185">Reference proteome</keyword>
<dbReference type="InterPro" id="IPR013792">
    <property type="entry name" value="RNA3'P_cycl/enolpyr_Trfase_a/b"/>
</dbReference>
<evidence type="ECO:0000259" key="11">
    <source>
        <dbReference type="Pfam" id="PF01137"/>
    </source>
</evidence>